<evidence type="ECO:0000259" key="9">
    <source>
        <dbReference type="Pfam" id="PF00933"/>
    </source>
</evidence>
<comment type="catalytic activity">
    <reaction evidence="1">
        <text>Hydrolysis of terminal, non-reducing beta-D-glucosyl residues with release of beta-D-glucose.</text>
        <dbReference type="EC" id="3.2.1.21"/>
    </reaction>
</comment>
<evidence type="ECO:0000256" key="2">
    <source>
        <dbReference type="ARBA" id="ARBA00005336"/>
    </source>
</evidence>
<dbReference type="EnsemblPlants" id="Pp3c6_240V3.1">
    <property type="protein sequence ID" value="Pp3c6_240V3.1"/>
    <property type="gene ID" value="Pp3c6_240"/>
</dbReference>
<dbReference type="PROSITE" id="PS00775">
    <property type="entry name" value="GLYCOSYL_HYDROL_F3"/>
    <property type="match status" value="1"/>
</dbReference>
<dbReference type="GeneID" id="112284018"/>
<dbReference type="GO" id="GO:0009251">
    <property type="term" value="P:glucan catabolic process"/>
    <property type="evidence" value="ECO:0000318"/>
    <property type="project" value="GO_Central"/>
</dbReference>
<dbReference type="FunFam" id="3.20.20.300:FF:000003">
    <property type="entry name" value="Beta-D-glucan exohydrolase isoenzyme ExoI"/>
    <property type="match status" value="1"/>
</dbReference>
<dbReference type="InterPro" id="IPR036962">
    <property type="entry name" value="Glyco_hydro_3_N_sf"/>
</dbReference>
<dbReference type="EMBL" id="ABEU02000006">
    <property type="protein sequence ID" value="PNR51941.1"/>
    <property type="molecule type" value="Genomic_DNA"/>
</dbReference>
<accession>A0A2K1KDT4</accession>
<feature type="signal peptide" evidence="8">
    <location>
        <begin position="1"/>
        <end position="27"/>
    </location>
</feature>
<proteinExistence type="inferred from homology"/>
<dbReference type="Gramene" id="Pp3c6_240V3.3">
    <property type="protein sequence ID" value="Pp3c6_240V3.3"/>
    <property type="gene ID" value="Pp3c6_240"/>
</dbReference>
<dbReference type="InterPro" id="IPR017853">
    <property type="entry name" value="GH"/>
</dbReference>
<dbReference type="InterPro" id="IPR002772">
    <property type="entry name" value="Glyco_hydro_3_C"/>
</dbReference>
<keyword evidence="4 8" id="KW-0732">Signal</keyword>
<dbReference type="EnsemblPlants" id="Pp3c6_240V3.2">
    <property type="protein sequence ID" value="Pp3c6_240V3.2"/>
    <property type="gene ID" value="Pp3c6_240"/>
</dbReference>
<evidence type="ECO:0000256" key="5">
    <source>
        <dbReference type="ARBA" id="ARBA00022801"/>
    </source>
</evidence>
<dbReference type="InterPro" id="IPR051915">
    <property type="entry name" value="Cellulose_Degrad_GH3"/>
</dbReference>
<dbReference type="OMA" id="WPGYTGN"/>
<dbReference type="PRINTS" id="PR00133">
    <property type="entry name" value="GLHYDRLASE3"/>
</dbReference>
<evidence type="ECO:0000256" key="6">
    <source>
        <dbReference type="ARBA" id="ARBA00023295"/>
    </source>
</evidence>
<feature type="domain" description="Glycoside hydrolase family 3 N-terminal" evidence="9">
    <location>
        <begin position="51"/>
        <end position="377"/>
    </location>
</feature>
<dbReference type="InterPro" id="IPR019800">
    <property type="entry name" value="Glyco_hydro_3_AS"/>
</dbReference>
<dbReference type="Gramene" id="Pp3c6_240V3.2">
    <property type="protein sequence ID" value="Pp3c6_240V3.2"/>
    <property type="gene ID" value="Pp3c6_240"/>
</dbReference>
<reference evidence="12" key="3">
    <citation type="submission" date="2020-12" db="UniProtKB">
        <authorList>
            <consortium name="EnsemblPlants"/>
        </authorList>
    </citation>
    <scope>IDENTIFICATION</scope>
</reference>
<feature type="domain" description="Glycoside hydrolase family 3 C-terminal" evidence="10">
    <location>
        <begin position="414"/>
        <end position="623"/>
    </location>
</feature>
<dbReference type="SUPFAM" id="SSF52279">
    <property type="entry name" value="Beta-D-glucan exohydrolase, C-terminal domain"/>
    <property type="match status" value="1"/>
</dbReference>
<protein>
    <recommendedName>
        <fullName evidence="3">beta-glucosidase</fullName>
        <ecNumber evidence="3">3.2.1.21</ecNumber>
    </recommendedName>
</protein>
<dbReference type="EC" id="3.2.1.21" evidence="3"/>
<evidence type="ECO:0000313" key="13">
    <source>
        <dbReference type="Proteomes" id="UP000006727"/>
    </source>
</evidence>
<comment type="similarity">
    <text evidence="2 7">Belongs to the glycosyl hydrolase 3 family.</text>
</comment>
<organism evidence="11">
    <name type="scientific">Physcomitrium patens</name>
    <name type="common">Spreading-leaved earth moss</name>
    <name type="synonym">Physcomitrella patens</name>
    <dbReference type="NCBI Taxonomy" id="3218"/>
    <lineage>
        <taxon>Eukaryota</taxon>
        <taxon>Viridiplantae</taxon>
        <taxon>Streptophyta</taxon>
        <taxon>Embryophyta</taxon>
        <taxon>Bryophyta</taxon>
        <taxon>Bryophytina</taxon>
        <taxon>Bryopsida</taxon>
        <taxon>Funariidae</taxon>
        <taxon>Funariales</taxon>
        <taxon>Funariaceae</taxon>
        <taxon>Physcomitrium</taxon>
    </lineage>
</organism>
<dbReference type="AlphaFoldDB" id="A0A2K1KDT4"/>
<gene>
    <name evidence="12" type="primary">LOC112284018</name>
    <name evidence="11" type="ORF">PHYPA_008315</name>
</gene>
<name>A0A2K1KDT4_PHYPA</name>
<dbReference type="Pfam" id="PF01915">
    <property type="entry name" value="Glyco_hydro_3_C"/>
    <property type="match status" value="1"/>
</dbReference>
<dbReference type="GO" id="GO:0008422">
    <property type="term" value="F:beta-glucosidase activity"/>
    <property type="evidence" value="ECO:0000318"/>
    <property type="project" value="GO_Central"/>
</dbReference>
<keyword evidence="13" id="KW-1185">Reference proteome</keyword>
<dbReference type="FunFam" id="3.40.50.1700:FF:000002">
    <property type="entry name" value="Glycosyl hydrolase family protein"/>
    <property type="match status" value="1"/>
</dbReference>
<dbReference type="PANTHER" id="PTHR30620:SF16">
    <property type="entry name" value="LYSOSOMAL BETA GLUCOSIDASE"/>
    <property type="match status" value="1"/>
</dbReference>
<dbReference type="STRING" id="3218.A0A2K1KDT4"/>
<dbReference type="InterPro" id="IPR036881">
    <property type="entry name" value="Glyco_hydro_3_C_sf"/>
</dbReference>
<dbReference type="Pfam" id="PF00933">
    <property type="entry name" value="Glyco_hydro_3"/>
    <property type="match status" value="1"/>
</dbReference>
<evidence type="ECO:0000256" key="3">
    <source>
        <dbReference type="ARBA" id="ARBA00012744"/>
    </source>
</evidence>
<dbReference type="EnsemblPlants" id="Pp3c6_240V3.3">
    <property type="protein sequence ID" value="Pp3c6_240V3.3"/>
    <property type="gene ID" value="Pp3c6_240"/>
</dbReference>
<evidence type="ECO:0000256" key="7">
    <source>
        <dbReference type="RuleBase" id="RU361161"/>
    </source>
</evidence>
<evidence type="ECO:0000313" key="12">
    <source>
        <dbReference type="EnsemblPlants" id="Pp3c6_240V3.1"/>
    </source>
</evidence>
<dbReference type="InterPro" id="IPR001764">
    <property type="entry name" value="Glyco_hydro_3_N"/>
</dbReference>
<dbReference type="RefSeq" id="XP_024379245.1">
    <property type="nucleotide sequence ID" value="XM_024523477.2"/>
</dbReference>
<keyword evidence="6 7" id="KW-0326">Glycosidase</keyword>
<dbReference type="Proteomes" id="UP000006727">
    <property type="component" value="Chromosome 6"/>
</dbReference>
<feature type="chain" id="PRO_5044576421" description="beta-glucosidase" evidence="8">
    <location>
        <begin position="28"/>
        <end position="629"/>
    </location>
</feature>
<sequence>MGSMLQWRLCSLAVVLVSCFLAQEAVAQRPRYMDPRQPVEVRVNDLLSRMTLDEKIGQMTQIERGVASPSVIEKYKIGSILSGGGSEPSYRATPSQWMSMTNSFQWGAMQTRLKIPIIYGTDAVHGNNNVYGATIFPHNIGLGCTRDPNLVRRIGSATALEVRATGITYTFAPCIAVCRDPRWGRCYESYSEDPEVVRSMTTIIDGLQGQCPAGWRGPYLESNRKVLACAKHFVGDGGTWQGKDMGNAIMNYDTLVKTHMRAYPDAIAKGVSTIMVSYSSWNKQKMHANKFLLTDVLKGRLGFRGIVISDWQGIDRISDPWGANYINSVRQGINAGIDIVMVPFDYVKFINIVKGHVATGAIPIGRINDAVSRILRVKFQARLFEYPYADNSLRTYLGSLQHGALAREAVRKSLVLLKNGGGAKKKLLPLNKYASKILVVGAHANDIGLQCGGWTISWQGGRGATTKGTTILGGIRQVIGRNSEVVYQPNPSAGYAKGKGFEYAIVVVGEQPYAEVNGDNLNNLNMPAPYPALIKDTCSNVACVVVMISGRPLVVEPYLGYMNAFVAAWLPGSEGRGVAEVLFGNYEFSGRLSRTWFRRVDQLPMNVGDRYYNPLFPFGYGMKMGLKRA</sequence>
<reference evidence="11 13" key="2">
    <citation type="journal article" date="2018" name="Plant J.">
        <title>The Physcomitrella patens chromosome-scale assembly reveals moss genome structure and evolution.</title>
        <authorList>
            <person name="Lang D."/>
            <person name="Ullrich K.K."/>
            <person name="Murat F."/>
            <person name="Fuchs J."/>
            <person name="Jenkins J."/>
            <person name="Haas F.B."/>
            <person name="Piednoel M."/>
            <person name="Gundlach H."/>
            <person name="Van Bel M."/>
            <person name="Meyberg R."/>
            <person name="Vives C."/>
            <person name="Morata J."/>
            <person name="Symeonidi A."/>
            <person name="Hiss M."/>
            <person name="Muchero W."/>
            <person name="Kamisugi Y."/>
            <person name="Saleh O."/>
            <person name="Blanc G."/>
            <person name="Decker E.L."/>
            <person name="van Gessel N."/>
            <person name="Grimwood J."/>
            <person name="Hayes R.D."/>
            <person name="Graham S.W."/>
            <person name="Gunter L.E."/>
            <person name="McDaniel S.F."/>
            <person name="Hoernstein S.N.W."/>
            <person name="Larsson A."/>
            <person name="Li F.W."/>
            <person name="Perroud P.F."/>
            <person name="Phillips J."/>
            <person name="Ranjan P."/>
            <person name="Rokshar D.S."/>
            <person name="Rothfels C.J."/>
            <person name="Schneider L."/>
            <person name="Shu S."/>
            <person name="Stevenson D.W."/>
            <person name="Thummler F."/>
            <person name="Tillich M."/>
            <person name="Villarreal Aguilar J.C."/>
            <person name="Widiez T."/>
            <person name="Wong G.K."/>
            <person name="Wymore A."/>
            <person name="Zhang Y."/>
            <person name="Zimmer A.D."/>
            <person name="Quatrano R.S."/>
            <person name="Mayer K.F.X."/>
            <person name="Goodstein D."/>
            <person name="Casacuberta J.M."/>
            <person name="Vandepoele K."/>
            <person name="Reski R."/>
            <person name="Cuming A.C."/>
            <person name="Tuskan G.A."/>
            <person name="Maumus F."/>
            <person name="Salse J."/>
            <person name="Schmutz J."/>
            <person name="Rensing S.A."/>
        </authorList>
    </citation>
    <scope>NUCLEOTIDE SEQUENCE [LARGE SCALE GENOMIC DNA]</scope>
    <source>
        <strain evidence="12 13">cv. Gransden 2004</strain>
    </source>
</reference>
<reference evidence="11 13" key="1">
    <citation type="journal article" date="2008" name="Science">
        <title>The Physcomitrella genome reveals evolutionary insights into the conquest of land by plants.</title>
        <authorList>
            <person name="Rensing S."/>
            <person name="Lang D."/>
            <person name="Zimmer A."/>
            <person name="Terry A."/>
            <person name="Salamov A."/>
            <person name="Shapiro H."/>
            <person name="Nishiyama T."/>
            <person name="Perroud P.-F."/>
            <person name="Lindquist E."/>
            <person name="Kamisugi Y."/>
            <person name="Tanahashi T."/>
            <person name="Sakakibara K."/>
            <person name="Fujita T."/>
            <person name="Oishi K."/>
            <person name="Shin-I T."/>
            <person name="Kuroki Y."/>
            <person name="Toyoda A."/>
            <person name="Suzuki Y."/>
            <person name="Hashimoto A."/>
            <person name="Yamaguchi K."/>
            <person name="Sugano A."/>
            <person name="Kohara Y."/>
            <person name="Fujiyama A."/>
            <person name="Anterola A."/>
            <person name="Aoki S."/>
            <person name="Ashton N."/>
            <person name="Barbazuk W.B."/>
            <person name="Barker E."/>
            <person name="Bennetzen J."/>
            <person name="Bezanilla M."/>
            <person name="Blankenship R."/>
            <person name="Cho S.H."/>
            <person name="Dutcher S."/>
            <person name="Estelle M."/>
            <person name="Fawcett J.A."/>
            <person name="Gundlach H."/>
            <person name="Hanada K."/>
            <person name="Heyl A."/>
            <person name="Hicks K.A."/>
            <person name="Hugh J."/>
            <person name="Lohr M."/>
            <person name="Mayer K."/>
            <person name="Melkozernov A."/>
            <person name="Murata T."/>
            <person name="Nelson D."/>
            <person name="Pils B."/>
            <person name="Prigge M."/>
            <person name="Reiss B."/>
            <person name="Renner T."/>
            <person name="Rombauts S."/>
            <person name="Rushton P."/>
            <person name="Sanderfoot A."/>
            <person name="Schween G."/>
            <person name="Shiu S.-H."/>
            <person name="Stueber K."/>
            <person name="Theodoulou F.L."/>
            <person name="Tu H."/>
            <person name="Van de Peer Y."/>
            <person name="Verrier P.J."/>
            <person name="Waters E."/>
            <person name="Wood A."/>
            <person name="Yang L."/>
            <person name="Cove D."/>
            <person name="Cuming A."/>
            <person name="Hasebe M."/>
            <person name="Lucas S."/>
            <person name="Mishler D.B."/>
            <person name="Reski R."/>
            <person name="Grigoriev I."/>
            <person name="Quatrano R.S."/>
            <person name="Boore J.L."/>
        </authorList>
    </citation>
    <scope>NUCLEOTIDE SEQUENCE [LARGE SCALE GENOMIC DNA]</scope>
    <source>
        <strain evidence="12 13">cv. Gransden 2004</strain>
    </source>
</reference>
<keyword evidence="5 7" id="KW-0378">Hydrolase</keyword>
<evidence type="ECO:0000313" key="11">
    <source>
        <dbReference type="EMBL" id="PNR51941.1"/>
    </source>
</evidence>
<dbReference type="SUPFAM" id="SSF51445">
    <property type="entry name" value="(Trans)glycosidases"/>
    <property type="match status" value="1"/>
</dbReference>
<evidence type="ECO:0000256" key="1">
    <source>
        <dbReference type="ARBA" id="ARBA00000448"/>
    </source>
</evidence>
<dbReference type="Gene3D" id="3.40.50.1700">
    <property type="entry name" value="Glycoside hydrolase family 3 C-terminal domain"/>
    <property type="match status" value="1"/>
</dbReference>
<evidence type="ECO:0000256" key="4">
    <source>
        <dbReference type="ARBA" id="ARBA00022729"/>
    </source>
</evidence>
<evidence type="ECO:0000256" key="8">
    <source>
        <dbReference type="SAM" id="SignalP"/>
    </source>
</evidence>
<dbReference type="Gene3D" id="3.20.20.300">
    <property type="entry name" value="Glycoside hydrolase, family 3, N-terminal domain"/>
    <property type="match status" value="1"/>
</dbReference>
<evidence type="ECO:0000259" key="10">
    <source>
        <dbReference type="Pfam" id="PF01915"/>
    </source>
</evidence>
<dbReference type="PaxDb" id="3218-PP1S309_65V6.1"/>
<dbReference type="OrthoDB" id="416222at2759"/>
<dbReference type="Gramene" id="Pp3c6_240V3.1">
    <property type="protein sequence ID" value="Pp3c6_240V3.1"/>
    <property type="gene ID" value="Pp3c6_240"/>
</dbReference>
<dbReference type="PANTHER" id="PTHR30620">
    <property type="entry name" value="PERIPLASMIC BETA-GLUCOSIDASE-RELATED"/>
    <property type="match status" value="1"/>
</dbReference>